<gene>
    <name evidence="6" type="ORF">KDB89_14140</name>
</gene>
<organism evidence="6 7">
    <name type="scientific">Tessaracoccus palaemonis</name>
    <dbReference type="NCBI Taxonomy" id="2829499"/>
    <lineage>
        <taxon>Bacteria</taxon>
        <taxon>Bacillati</taxon>
        <taxon>Actinomycetota</taxon>
        <taxon>Actinomycetes</taxon>
        <taxon>Propionibacteriales</taxon>
        <taxon>Propionibacteriaceae</taxon>
        <taxon>Tessaracoccus</taxon>
    </lineage>
</organism>
<accession>A0ABX8SIP9</accession>
<evidence type="ECO:0000259" key="5">
    <source>
        <dbReference type="Pfam" id="PF13407"/>
    </source>
</evidence>
<evidence type="ECO:0000256" key="2">
    <source>
        <dbReference type="ARBA" id="ARBA00007639"/>
    </source>
</evidence>
<protein>
    <submittedName>
        <fullName evidence="6">Sugar ABC transporter substrate-binding protein</fullName>
    </submittedName>
</protein>
<comment type="similarity">
    <text evidence="2">Belongs to the bacterial solute-binding protein 2 family.</text>
</comment>
<dbReference type="CDD" id="cd01536">
    <property type="entry name" value="PBP1_ABC_sugar_binding-like"/>
    <property type="match status" value="1"/>
</dbReference>
<dbReference type="PANTHER" id="PTHR46847:SF1">
    <property type="entry name" value="D-ALLOSE-BINDING PERIPLASMIC PROTEIN-RELATED"/>
    <property type="match status" value="1"/>
</dbReference>
<proteinExistence type="inferred from homology"/>
<feature type="signal peptide" evidence="4">
    <location>
        <begin position="1"/>
        <end position="22"/>
    </location>
</feature>
<evidence type="ECO:0000256" key="1">
    <source>
        <dbReference type="ARBA" id="ARBA00004196"/>
    </source>
</evidence>
<dbReference type="EMBL" id="CP079216">
    <property type="protein sequence ID" value="QXT62844.1"/>
    <property type="molecule type" value="Genomic_DNA"/>
</dbReference>
<feature type="chain" id="PRO_5047192199" evidence="4">
    <location>
        <begin position="23"/>
        <end position="323"/>
    </location>
</feature>
<feature type="domain" description="Periplasmic binding protein" evidence="5">
    <location>
        <begin position="41"/>
        <end position="291"/>
    </location>
</feature>
<dbReference type="PROSITE" id="PS51257">
    <property type="entry name" value="PROKAR_LIPOPROTEIN"/>
    <property type="match status" value="1"/>
</dbReference>
<reference evidence="6 7" key="1">
    <citation type="submission" date="2021-07" db="EMBL/GenBank/DDBJ databases">
        <title>complete genome sequencing of Tessaracoccus sp.J1M15.</title>
        <authorList>
            <person name="Bae J.-W."/>
            <person name="Kim D.-y."/>
        </authorList>
    </citation>
    <scope>NUCLEOTIDE SEQUENCE [LARGE SCALE GENOMIC DNA]</scope>
    <source>
        <strain evidence="6 7">J1M15</strain>
    </source>
</reference>
<dbReference type="RefSeq" id="WP_219082104.1">
    <property type="nucleotide sequence ID" value="NZ_CP079216.1"/>
</dbReference>
<dbReference type="Pfam" id="PF13407">
    <property type="entry name" value="Peripla_BP_4"/>
    <property type="match status" value="1"/>
</dbReference>
<evidence type="ECO:0000256" key="3">
    <source>
        <dbReference type="ARBA" id="ARBA00022729"/>
    </source>
</evidence>
<keyword evidence="3 4" id="KW-0732">Signal</keyword>
<dbReference type="Proteomes" id="UP000824504">
    <property type="component" value="Chromosome"/>
</dbReference>
<name>A0ABX8SIP9_9ACTN</name>
<sequence>MKKTLLAALMSTTLLFSACSMGASEDGSGSASGDASGKVKVGVILKTLSSEYWQYVAAGVKQAEKDLDVTVSLQGPASETAYDEQNSMLETMLADNSIQAMVVSPLQPDSVVSVLGDTEKPIVFVDTDADFDKKVSYVGTGNEAAAKAGGEYAAQVAGSGAKAVWIGGVQGNTTSDEREAGFTAGLESGGVTVTVKQYGEGLGDKAASIMENVLTSSPDVSVVVTNNDDMAAGAARSVQAAGKDMTIVGFDGIKAGVQNVIDGTVTATVAQDPFNMGYKSVEAAVKAAKGETVESFIDTGSTVITKENAEEYLTKLNDQLAGS</sequence>
<keyword evidence="7" id="KW-1185">Reference proteome</keyword>
<evidence type="ECO:0000313" key="7">
    <source>
        <dbReference type="Proteomes" id="UP000824504"/>
    </source>
</evidence>
<evidence type="ECO:0000256" key="4">
    <source>
        <dbReference type="SAM" id="SignalP"/>
    </source>
</evidence>
<dbReference type="InterPro" id="IPR025997">
    <property type="entry name" value="SBP_2_dom"/>
</dbReference>
<dbReference type="PANTHER" id="PTHR46847">
    <property type="entry name" value="D-ALLOSE-BINDING PERIPLASMIC PROTEIN-RELATED"/>
    <property type="match status" value="1"/>
</dbReference>
<comment type="subcellular location">
    <subcellularLocation>
        <location evidence="1">Cell envelope</location>
    </subcellularLocation>
</comment>
<evidence type="ECO:0000313" key="6">
    <source>
        <dbReference type="EMBL" id="QXT62844.1"/>
    </source>
</evidence>